<dbReference type="InterPro" id="IPR024079">
    <property type="entry name" value="MetalloPept_cat_dom_sf"/>
</dbReference>
<keyword evidence="2 7" id="KW-0645">Protease</keyword>
<name>A0AAU8R833_9FLAO</name>
<dbReference type="KEGG" id="cbat:M666_01280"/>
<keyword evidence="5 7" id="KW-0862">Zinc</keyword>
<dbReference type="GO" id="GO:0004222">
    <property type="term" value="F:metalloendopeptidase activity"/>
    <property type="evidence" value="ECO:0007669"/>
    <property type="project" value="InterPro"/>
</dbReference>
<dbReference type="GeneID" id="78059366"/>
<dbReference type="GO" id="GO:0005829">
    <property type="term" value="C:cytosol"/>
    <property type="evidence" value="ECO:0007669"/>
    <property type="project" value="TreeGrafter"/>
</dbReference>
<gene>
    <name evidence="9" type="ORF">M666_01280</name>
</gene>
<dbReference type="InterPro" id="IPR001567">
    <property type="entry name" value="Pept_M3A_M3B_dom"/>
</dbReference>
<proteinExistence type="inferred from homology"/>
<keyword evidence="3 7" id="KW-0479">Metal-binding</keyword>
<dbReference type="GO" id="GO:0046872">
    <property type="term" value="F:metal ion binding"/>
    <property type="evidence" value="ECO:0007669"/>
    <property type="project" value="UniProtKB-UniRule"/>
</dbReference>
<dbReference type="InterPro" id="IPR034005">
    <property type="entry name" value="M3A_DCP"/>
</dbReference>
<dbReference type="RefSeq" id="WP_029445311.1">
    <property type="nucleotide sequence ID" value="NZ_CP009976.1"/>
</dbReference>
<feature type="domain" description="Peptidase M3A/M3B catalytic" evidence="8">
    <location>
        <begin position="221"/>
        <end position="669"/>
    </location>
</feature>
<evidence type="ECO:0000256" key="5">
    <source>
        <dbReference type="ARBA" id="ARBA00022833"/>
    </source>
</evidence>
<dbReference type="AlphaFoldDB" id="A0AAU8R833"/>
<evidence type="ECO:0000313" key="9">
    <source>
        <dbReference type="EMBL" id="AIZ40331.1"/>
    </source>
</evidence>
<comment type="cofactor">
    <cofactor evidence="7">
        <name>Zn(2+)</name>
        <dbReference type="ChEBI" id="CHEBI:29105"/>
    </cofactor>
    <text evidence="7">Binds 1 zinc ion.</text>
</comment>
<reference evidence="9 10" key="1">
    <citation type="journal article" date="2014" name="Environ. Microbiol.">
        <title>Contrasting genomic patterns and infection strategies of two co-existing Bacteroidetes podovirus genera.</title>
        <authorList>
            <person name="Holmfeldt K."/>
            <person name="Howard-Varona C."/>
            <person name="Solonenko N."/>
            <person name="Sullivan M.B."/>
        </authorList>
    </citation>
    <scope>NUCLEOTIDE SEQUENCE [LARGE SCALE GENOMIC DNA]</scope>
    <source>
        <strain evidence="9 10">18</strain>
    </source>
</reference>
<dbReference type="InterPro" id="IPR045090">
    <property type="entry name" value="Pept_M3A_M3B"/>
</dbReference>
<dbReference type="EMBL" id="CP009976">
    <property type="protein sequence ID" value="AIZ40331.1"/>
    <property type="molecule type" value="Genomic_DNA"/>
</dbReference>
<evidence type="ECO:0000256" key="4">
    <source>
        <dbReference type="ARBA" id="ARBA00022801"/>
    </source>
</evidence>
<evidence type="ECO:0000256" key="3">
    <source>
        <dbReference type="ARBA" id="ARBA00022723"/>
    </source>
</evidence>
<dbReference type="CDD" id="cd06456">
    <property type="entry name" value="M3A_DCP"/>
    <property type="match status" value="1"/>
</dbReference>
<dbReference type="Gene3D" id="3.40.390.10">
    <property type="entry name" value="Collagenase (Catalytic Domain)"/>
    <property type="match status" value="1"/>
</dbReference>
<dbReference type="SUPFAM" id="SSF55486">
    <property type="entry name" value="Metalloproteases ('zincins'), catalytic domain"/>
    <property type="match status" value="1"/>
</dbReference>
<comment type="similarity">
    <text evidence="1 7">Belongs to the peptidase M3 family.</text>
</comment>
<accession>A0AAU8R833</accession>
<dbReference type="Pfam" id="PF01432">
    <property type="entry name" value="Peptidase_M3"/>
    <property type="match status" value="1"/>
</dbReference>
<evidence type="ECO:0000256" key="6">
    <source>
        <dbReference type="ARBA" id="ARBA00023049"/>
    </source>
</evidence>
<evidence type="ECO:0000256" key="1">
    <source>
        <dbReference type="ARBA" id="ARBA00006040"/>
    </source>
</evidence>
<evidence type="ECO:0000256" key="7">
    <source>
        <dbReference type="RuleBase" id="RU003435"/>
    </source>
</evidence>
<evidence type="ECO:0000313" key="10">
    <source>
        <dbReference type="Proteomes" id="UP000030786"/>
    </source>
</evidence>
<keyword evidence="4 7" id="KW-0378">Hydrolase</keyword>
<organism evidence="9 10">
    <name type="scientific">Cellulophaga baltica 18</name>
    <dbReference type="NCBI Taxonomy" id="1348584"/>
    <lineage>
        <taxon>Bacteria</taxon>
        <taxon>Pseudomonadati</taxon>
        <taxon>Bacteroidota</taxon>
        <taxon>Flavobacteriia</taxon>
        <taxon>Flavobacteriales</taxon>
        <taxon>Flavobacteriaceae</taxon>
        <taxon>Cellulophaga</taxon>
    </lineage>
</organism>
<dbReference type="PANTHER" id="PTHR43660">
    <property type="entry name" value="DIPEPTIDYL CARBOXYPEPTIDASE"/>
    <property type="match status" value="1"/>
</dbReference>
<dbReference type="GO" id="GO:0006508">
    <property type="term" value="P:proteolysis"/>
    <property type="evidence" value="ECO:0007669"/>
    <property type="project" value="UniProtKB-KW"/>
</dbReference>
<dbReference type="GO" id="GO:0004180">
    <property type="term" value="F:carboxypeptidase activity"/>
    <property type="evidence" value="ECO:0007669"/>
    <property type="project" value="TreeGrafter"/>
</dbReference>
<dbReference type="Proteomes" id="UP000030786">
    <property type="component" value="Chromosome"/>
</dbReference>
<keyword evidence="6 7" id="KW-0482">Metalloprotease</keyword>
<evidence type="ECO:0000259" key="8">
    <source>
        <dbReference type="Pfam" id="PF01432"/>
    </source>
</evidence>
<protein>
    <submittedName>
        <fullName evidence="9">Peptidase M3</fullName>
    </submittedName>
</protein>
<dbReference type="Gene3D" id="1.10.1370.40">
    <property type="match status" value="1"/>
</dbReference>
<evidence type="ECO:0000256" key="2">
    <source>
        <dbReference type="ARBA" id="ARBA00022670"/>
    </source>
</evidence>
<dbReference type="PANTHER" id="PTHR43660:SF1">
    <property type="entry name" value="DIPEPTIDYL CARBOXYPEPTIDASE"/>
    <property type="match status" value="1"/>
</dbReference>
<dbReference type="Gene3D" id="1.10.1370.10">
    <property type="entry name" value="Neurolysin, domain 3"/>
    <property type="match status" value="1"/>
</dbReference>
<dbReference type="FunFam" id="3.40.390.10:FF:000009">
    <property type="entry name" value="Oligopeptidase A"/>
    <property type="match status" value="1"/>
</dbReference>
<dbReference type="InterPro" id="IPR024077">
    <property type="entry name" value="Neurolysin/TOP_dom2"/>
</dbReference>
<sequence>MNPLLSPFDTAPFSKLKNEHFMPAFTQAIADARAEIEAITHNSEAPTFENTIAALDYSGKQLDRVSSVFFNLNSAETNEDIQKIAQEISPILSEFGNDITLNEDLFKRVKAVYDQKKNLDLTTEEQTLLDKKYKGFSRNGANLSEDKKKRLREIDAASSKLKLNFGENILAETNKFQMHLTDEAALDGLPEGEKEAAAQMAKAKELEGWLITLDYPSYIPFMKYAKNRALRKKLSIAFGSKAFHNDELDNQENVLKIAQLRHERANLLGYKTHAHFVLEERMAQTPEKVQEFLNELLEKAKPAAEREFKELEDFAKELDGIDQLEKWDGAYYSEKLKQKLFNLDDEKLKPYFKLENVIAGVFTVAEKLYGLQFEEVFDIDKYHEDVKTYRIYDEDRKLVAIFYADFHPRPGKRGGAWMTSFKSQYVENGENVRPHISNVCNFTKPTASKPSLLTFNEVTTLFHEFGHGLHGMLADTVYPGLSGTSVYWDFVELPSQVLENWCYEKEALELFATHYETGEVIPMELVEKIKASATFQEGMQTLRQLSFGLLDMAWHGTDPTDITDVKAQEDTVFKETDLYPATPDTCMSTSFAHIFQGGYSSGYYSYKWAEVLDADAFAYFKEKGIFNKEVATKFKEHVLSKGGTENPMELYKKFRGAEPKIEPLLERAGLL</sequence>